<organism evidence="1 2">
    <name type="scientific">Desulfomicrobium apsheronum</name>
    <dbReference type="NCBI Taxonomy" id="52560"/>
    <lineage>
        <taxon>Bacteria</taxon>
        <taxon>Pseudomonadati</taxon>
        <taxon>Thermodesulfobacteriota</taxon>
        <taxon>Desulfovibrionia</taxon>
        <taxon>Desulfovibrionales</taxon>
        <taxon>Desulfomicrobiaceae</taxon>
        <taxon>Desulfomicrobium</taxon>
    </lineage>
</organism>
<evidence type="ECO:0000313" key="2">
    <source>
        <dbReference type="Proteomes" id="UP000198635"/>
    </source>
</evidence>
<sequence length="155" mass="17587">MSLSQAQMRAHIFLIILDKFSGSAERRQEALAEYFMVTMPNVPEDAARRLAELIPDLMPELYSKWIGEFAERLFETVPDEQLQHLCDGTVENNAALGLVFLMFMESERMETQTEDDLREYARKHSGADDMGDLVAEYLRGKVAALRADVGGKKVQ</sequence>
<accession>A0A1I3TSM9</accession>
<dbReference type="OrthoDB" id="5452664at2"/>
<name>A0A1I3TSM9_9BACT</name>
<protein>
    <submittedName>
        <fullName evidence="1">Uncharacterized protein</fullName>
    </submittedName>
</protein>
<dbReference type="AlphaFoldDB" id="A0A1I3TSM9"/>
<proteinExistence type="predicted"/>
<dbReference type="RefSeq" id="WP_092373917.1">
    <property type="nucleotide sequence ID" value="NZ_FORX01000006.1"/>
</dbReference>
<reference evidence="2" key="1">
    <citation type="submission" date="2016-10" db="EMBL/GenBank/DDBJ databases">
        <authorList>
            <person name="Varghese N."/>
            <person name="Submissions S."/>
        </authorList>
    </citation>
    <scope>NUCLEOTIDE SEQUENCE [LARGE SCALE GENOMIC DNA]</scope>
    <source>
        <strain evidence="2">DSM 5918</strain>
    </source>
</reference>
<gene>
    <name evidence="1" type="ORF">SAMN04488082_10685</name>
</gene>
<dbReference type="STRING" id="52560.SAMN04488082_10685"/>
<dbReference type="Proteomes" id="UP000198635">
    <property type="component" value="Unassembled WGS sequence"/>
</dbReference>
<dbReference type="EMBL" id="FORX01000006">
    <property type="protein sequence ID" value="SFJ73795.1"/>
    <property type="molecule type" value="Genomic_DNA"/>
</dbReference>
<keyword evidence="2" id="KW-1185">Reference proteome</keyword>
<evidence type="ECO:0000313" key="1">
    <source>
        <dbReference type="EMBL" id="SFJ73795.1"/>
    </source>
</evidence>